<organism evidence="1 2">
    <name type="scientific">Candidatus Magnetoglobus multicellularis str. Araruama</name>
    <dbReference type="NCBI Taxonomy" id="890399"/>
    <lineage>
        <taxon>Bacteria</taxon>
        <taxon>Pseudomonadati</taxon>
        <taxon>Thermodesulfobacteriota</taxon>
        <taxon>Desulfobacteria</taxon>
        <taxon>Desulfobacterales</taxon>
        <taxon>Desulfobacteraceae</taxon>
        <taxon>Candidatus Magnetoglobus</taxon>
    </lineage>
</organism>
<evidence type="ECO:0000313" key="1">
    <source>
        <dbReference type="EMBL" id="ETR71898.1"/>
    </source>
</evidence>
<evidence type="ECO:0000313" key="2">
    <source>
        <dbReference type="Proteomes" id="UP000189670"/>
    </source>
</evidence>
<gene>
    <name evidence="1" type="ORF">OMM_07831</name>
</gene>
<reference evidence="2" key="1">
    <citation type="submission" date="2012-11" db="EMBL/GenBank/DDBJ databases">
        <authorList>
            <person name="Lucero-Rivera Y.E."/>
            <person name="Tovar-Ramirez D."/>
        </authorList>
    </citation>
    <scope>NUCLEOTIDE SEQUENCE [LARGE SCALE GENOMIC DNA]</scope>
    <source>
        <strain evidence="2">Araruama</strain>
    </source>
</reference>
<dbReference type="EMBL" id="ATBP01000209">
    <property type="protein sequence ID" value="ETR71898.1"/>
    <property type="molecule type" value="Genomic_DNA"/>
</dbReference>
<comment type="caution">
    <text evidence="1">The sequence shown here is derived from an EMBL/GenBank/DDBJ whole genome shotgun (WGS) entry which is preliminary data.</text>
</comment>
<feature type="non-terminal residue" evidence="1">
    <location>
        <position position="282"/>
    </location>
</feature>
<dbReference type="Proteomes" id="UP000189670">
    <property type="component" value="Unassembled WGS sequence"/>
</dbReference>
<protein>
    <submittedName>
        <fullName evidence="1">Uncharacterized protein</fullName>
    </submittedName>
</protein>
<proteinExistence type="predicted"/>
<dbReference type="AlphaFoldDB" id="A0A1V1PAS5"/>
<name>A0A1V1PAS5_9BACT</name>
<accession>A0A1V1PAS5</accession>
<sequence>MKKYLFTELNKVWIIGLAVLIPCTLMAEIPKTINFQGFLTNSSGVAVSDGLYDITFSIWDTDTPIDGHQLWQETLQVDVADGIYNAYLGSDTTFDDPNKDGDTSDALSFTRPYYLGIQVAGDDTYITFNGKLLTLSSVGTAFRAQTSSGRVIRTINEDYLITDADDFIFASGLIQLTLPDATANKGKEIAIKKIDTRTLSISIVTQNSQTIDDINRDIVNGGQAFVLDTQYRDITLISNGKNWYRIGKMDIEDIPDNGIQPEKLSDGIPYTKIVISDNQIPG</sequence>